<keyword evidence="3" id="KW-1185">Reference proteome</keyword>
<dbReference type="Proteomes" id="UP000289152">
    <property type="component" value="Unassembled WGS sequence"/>
</dbReference>
<feature type="region of interest" description="Disordered" evidence="1">
    <location>
        <begin position="1"/>
        <end position="141"/>
    </location>
</feature>
<dbReference type="InParanoid" id="A0A4V1M3A4"/>
<sequence length="241" mass="27506">MDTTTRSSLSTRSGRTSHQGGPTNPAFKRAANAFSPTLAALGPDPWGTTQKKSTVRSSDQSGVNHEEEARDYDNSITLRKRSGEYQNAPNHNVETNEEKQWTKKNWSSIQGDIHDDPYEHHQPVRPPNLEDTWNNGDGQDSVYFRENQSRYMNYEEEDIEEEDFEAVQEEEPAEEFEDITPEPEEDFEEVDFMANSSILKPQAAIGGKQTRDEDWELLDTYTVKGEPRYTVRSGLTYSSDS</sequence>
<organism evidence="2 3">
    <name type="scientific">Tremella mesenterica</name>
    <name type="common">Jelly fungus</name>
    <dbReference type="NCBI Taxonomy" id="5217"/>
    <lineage>
        <taxon>Eukaryota</taxon>
        <taxon>Fungi</taxon>
        <taxon>Dikarya</taxon>
        <taxon>Basidiomycota</taxon>
        <taxon>Agaricomycotina</taxon>
        <taxon>Tremellomycetes</taxon>
        <taxon>Tremellales</taxon>
        <taxon>Tremellaceae</taxon>
        <taxon>Tremella</taxon>
    </lineage>
</organism>
<feature type="compositionally biased region" description="Basic and acidic residues" evidence="1">
    <location>
        <begin position="64"/>
        <end position="73"/>
    </location>
</feature>
<evidence type="ECO:0000256" key="1">
    <source>
        <dbReference type="SAM" id="MobiDB-lite"/>
    </source>
</evidence>
<feature type="compositionally biased region" description="Polar residues" evidence="1">
    <location>
        <begin position="47"/>
        <end position="63"/>
    </location>
</feature>
<gene>
    <name evidence="2" type="ORF">M231_06524</name>
</gene>
<proteinExistence type="predicted"/>
<accession>A0A4V1M3A4</accession>
<evidence type="ECO:0000313" key="2">
    <source>
        <dbReference type="EMBL" id="RXK36180.1"/>
    </source>
</evidence>
<dbReference type="VEuPathDB" id="FungiDB:TREMEDRAFT_58794"/>
<dbReference type="EMBL" id="SDIL01000105">
    <property type="protein sequence ID" value="RXK36180.1"/>
    <property type="molecule type" value="Genomic_DNA"/>
</dbReference>
<reference evidence="2 3" key="1">
    <citation type="submission" date="2016-06" db="EMBL/GenBank/DDBJ databases">
        <title>Evolution of pathogenesis and genome organization in the Tremellales.</title>
        <authorList>
            <person name="Cuomo C."/>
            <person name="Litvintseva A."/>
            <person name="Heitman J."/>
            <person name="Chen Y."/>
            <person name="Sun S."/>
            <person name="Springer D."/>
            <person name="Dromer F."/>
            <person name="Young S."/>
            <person name="Zeng Q."/>
            <person name="Chapman S."/>
            <person name="Gujja S."/>
            <person name="Saif S."/>
            <person name="Birren B."/>
        </authorList>
    </citation>
    <scope>NUCLEOTIDE SEQUENCE [LARGE SCALE GENOMIC DNA]</scope>
    <source>
        <strain evidence="2 3">ATCC 28783</strain>
    </source>
</reference>
<feature type="compositionally biased region" description="Basic and acidic residues" evidence="1">
    <location>
        <begin position="112"/>
        <end position="122"/>
    </location>
</feature>
<feature type="compositionally biased region" description="Polar residues" evidence="1">
    <location>
        <begin position="84"/>
        <end position="93"/>
    </location>
</feature>
<protein>
    <submittedName>
        <fullName evidence="2">Uncharacterized protein</fullName>
    </submittedName>
</protein>
<evidence type="ECO:0000313" key="3">
    <source>
        <dbReference type="Proteomes" id="UP000289152"/>
    </source>
</evidence>
<dbReference type="AlphaFoldDB" id="A0A4V1M3A4"/>
<comment type="caution">
    <text evidence="2">The sequence shown here is derived from an EMBL/GenBank/DDBJ whole genome shotgun (WGS) entry which is preliminary data.</text>
</comment>
<feature type="compositionally biased region" description="Low complexity" evidence="1">
    <location>
        <begin position="1"/>
        <end position="17"/>
    </location>
</feature>
<name>A0A4V1M3A4_TREME</name>
<feature type="region of interest" description="Disordered" evidence="1">
    <location>
        <begin position="157"/>
        <end position="182"/>
    </location>
</feature>